<gene>
    <name evidence="1" type="ORF">ABE541_12055</name>
</gene>
<sequence>MKKIILPLILLMTFGVHAQSRYFKTMEKNIQLLDSARTTDKLLEVSSSFERIAETEKNKWLPYYYAALAQTRIGLSKDNTINKDQVAQKAVVLAQKGEAIEKNGELCSIQSMAATIQMLVDPQTRWQEFGTRASKAIEEGLQLDPSNPRLYYLKGSIIFNTPAFLNGGKSKAKPFFEKALELYSSTHVEPLYPSWGKNATEHFLKRCE</sequence>
<organism evidence="1 2">
    <name type="scientific">Sphingobacterium kitahiroshimense</name>
    <dbReference type="NCBI Taxonomy" id="470446"/>
    <lineage>
        <taxon>Bacteria</taxon>
        <taxon>Pseudomonadati</taxon>
        <taxon>Bacteroidota</taxon>
        <taxon>Sphingobacteriia</taxon>
        <taxon>Sphingobacteriales</taxon>
        <taxon>Sphingobacteriaceae</taxon>
        <taxon>Sphingobacterium</taxon>
    </lineage>
</organism>
<evidence type="ECO:0000313" key="2">
    <source>
        <dbReference type="Proteomes" id="UP001409291"/>
    </source>
</evidence>
<dbReference type="EMBL" id="JBDJNQ010000005">
    <property type="protein sequence ID" value="MEN5377997.1"/>
    <property type="molecule type" value="Genomic_DNA"/>
</dbReference>
<name>A0ABV0BTY7_9SPHI</name>
<dbReference type="SUPFAM" id="SSF48452">
    <property type="entry name" value="TPR-like"/>
    <property type="match status" value="1"/>
</dbReference>
<accession>A0ABV0BTY7</accession>
<dbReference type="InterPro" id="IPR011990">
    <property type="entry name" value="TPR-like_helical_dom_sf"/>
</dbReference>
<comment type="caution">
    <text evidence="1">The sequence shown here is derived from an EMBL/GenBank/DDBJ whole genome shotgun (WGS) entry which is preliminary data.</text>
</comment>
<dbReference type="Proteomes" id="UP001409291">
    <property type="component" value="Unassembled WGS sequence"/>
</dbReference>
<evidence type="ECO:0008006" key="3">
    <source>
        <dbReference type="Google" id="ProtNLM"/>
    </source>
</evidence>
<reference evidence="1 2" key="1">
    <citation type="submission" date="2024-04" db="EMBL/GenBank/DDBJ databases">
        <title>WGS of bacteria from Torrens River.</title>
        <authorList>
            <person name="Wyrsch E.R."/>
            <person name="Drigo B."/>
        </authorList>
    </citation>
    <scope>NUCLEOTIDE SEQUENCE [LARGE SCALE GENOMIC DNA]</scope>
    <source>
        <strain evidence="1 2">TWI391</strain>
    </source>
</reference>
<protein>
    <recommendedName>
        <fullName evidence="3">Tetratricopeptide repeat protein</fullName>
    </recommendedName>
</protein>
<keyword evidence="2" id="KW-1185">Reference proteome</keyword>
<proteinExistence type="predicted"/>
<evidence type="ECO:0000313" key="1">
    <source>
        <dbReference type="EMBL" id="MEN5377997.1"/>
    </source>
</evidence>
<dbReference type="RefSeq" id="WP_346581359.1">
    <property type="nucleotide sequence ID" value="NZ_JBDJLH010000008.1"/>
</dbReference>